<accession>A0A1F5EKI0</accession>
<dbReference type="Proteomes" id="UP000176451">
    <property type="component" value="Unassembled WGS sequence"/>
</dbReference>
<proteinExistence type="predicted"/>
<sequence length="148" mass="17233">MIEIHRKGGKELVGKKKTKAEELFELSKNVATGEIPVETKEQQSKREEAEMLRKSVEDEYNSLILVCRNKAGQGKFCVELFCKLYDYSIVIAIYTEEELLKSVMRMRIEIMNLVIAKFRNTKFRVDFDSLENPTKISISWNLENFDGE</sequence>
<evidence type="ECO:0000313" key="2">
    <source>
        <dbReference type="Proteomes" id="UP000176451"/>
    </source>
</evidence>
<dbReference type="EMBL" id="MEZV01000008">
    <property type="protein sequence ID" value="OGD67840.1"/>
    <property type="molecule type" value="Genomic_DNA"/>
</dbReference>
<evidence type="ECO:0000313" key="1">
    <source>
        <dbReference type="EMBL" id="OGD67840.1"/>
    </source>
</evidence>
<dbReference type="STRING" id="1797469.A3F08_02890"/>
<reference evidence="1 2" key="1">
    <citation type="journal article" date="2016" name="Nat. Commun.">
        <title>Thousands of microbial genomes shed light on interconnected biogeochemical processes in an aquifer system.</title>
        <authorList>
            <person name="Anantharaman K."/>
            <person name="Brown C.T."/>
            <person name="Hug L.A."/>
            <person name="Sharon I."/>
            <person name="Castelle C.J."/>
            <person name="Probst A.J."/>
            <person name="Thomas B.C."/>
            <person name="Singh A."/>
            <person name="Wilkins M.J."/>
            <person name="Karaoz U."/>
            <person name="Brodie E.L."/>
            <person name="Williams K.H."/>
            <person name="Hubbard S.S."/>
            <person name="Banfield J.F."/>
        </authorList>
    </citation>
    <scope>NUCLEOTIDE SEQUENCE [LARGE SCALE GENOMIC DNA]</scope>
</reference>
<name>A0A1F5EKI0_9BACT</name>
<gene>
    <name evidence="1" type="ORF">A3F08_02890</name>
</gene>
<protein>
    <submittedName>
        <fullName evidence="1">Uncharacterized protein</fullName>
    </submittedName>
</protein>
<comment type="caution">
    <text evidence="1">The sequence shown here is derived from an EMBL/GenBank/DDBJ whole genome shotgun (WGS) entry which is preliminary data.</text>
</comment>
<dbReference type="AlphaFoldDB" id="A0A1F5EKI0"/>
<organism evidence="1 2">
    <name type="scientific">Candidatus Berkelbacteria bacterium RIFCSPHIGHO2_12_FULL_36_9</name>
    <dbReference type="NCBI Taxonomy" id="1797469"/>
    <lineage>
        <taxon>Bacteria</taxon>
        <taxon>Candidatus Berkelbacteria</taxon>
    </lineage>
</organism>